<gene>
    <name evidence="8" type="ORF">GNLVRS02_ARAD1B12650g</name>
</gene>
<dbReference type="InterPro" id="IPR050846">
    <property type="entry name" value="TLCD"/>
</dbReference>
<keyword evidence="3 6" id="KW-1133">Transmembrane helix</keyword>
<dbReference type="GO" id="GO:0005783">
    <property type="term" value="C:endoplasmic reticulum"/>
    <property type="evidence" value="ECO:0007669"/>
    <property type="project" value="TreeGrafter"/>
</dbReference>
<evidence type="ECO:0000256" key="4">
    <source>
        <dbReference type="ARBA" id="ARBA00023136"/>
    </source>
</evidence>
<evidence type="ECO:0000256" key="6">
    <source>
        <dbReference type="SAM" id="Phobius"/>
    </source>
</evidence>
<dbReference type="InterPro" id="IPR006634">
    <property type="entry name" value="TLC-dom"/>
</dbReference>
<feature type="transmembrane region" description="Helical" evidence="6">
    <location>
        <begin position="161"/>
        <end position="182"/>
    </location>
</feature>
<sequence length="290" mass="33362">MLADPLAKYSFPFFNKEVAEFSVKYGYRALPLHFHEVILSFALYNTLFYVSGFLSPKLSKSYRTLSPKTQINYDIHVVSTVQSILILILSFPLFGDETLAVDRINAYTPYAGFVGAMATGYFLWDSIICIRYVHMFGIGFMVHGVAALFVFIQGFRPYLMWYTPAFLLFEISTPFVNMHWFSTRLPEGTIPEKIQIINGVLLMTTFFSARILWGFYQAYKVLMDLLYLQSPITDGTLMPPVSHPWWVPVAVLGSNVSLDILNVYWFSKMVRIVKRRIAAEKRKETDKKNA</sequence>
<keyword evidence="4 5" id="KW-0472">Membrane</keyword>
<dbReference type="PhylomeDB" id="A0A060TBZ1"/>
<evidence type="ECO:0000256" key="1">
    <source>
        <dbReference type="ARBA" id="ARBA00004141"/>
    </source>
</evidence>
<dbReference type="GO" id="GO:0016020">
    <property type="term" value="C:membrane"/>
    <property type="evidence" value="ECO:0007669"/>
    <property type="project" value="UniProtKB-SubCell"/>
</dbReference>
<keyword evidence="2 5" id="KW-0812">Transmembrane</keyword>
<feature type="domain" description="TLC" evidence="7">
    <location>
        <begin position="68"/>
        <end position="278"/>
    </location>
</feature>
<dbReference type="SMART" id="SM00724">
    <property type="entry name" value="TLC"/>
    <property type="match status" value="1"/>
</dbReference>
<accession>A0A060TBZ1</accession>
<evidence type="ECO:0000256" key="5">
    <source>
        <dbReference type="PROSITE-ProRule" id="PRU00205"/>
    </source>
</evidence>
<feature type="transmembrane region" description="Helical" evidence="6">
    <location>
        <begin position="75"/>
        <end position="95"/>
    </location>
</feature>
<dbReference type="Pfam" id="PF03798">
    <property type="entry name" value="TRAM_LAG1_CLN8"/>
    <property type="match status" value="1"/>
</dbReference>
<reference evidence="8" key="1">
    <citation type="submission" date="2014-02" db="EMBL/GenBank/DDBJ databases">
        <authorList>
            <person name="Genoscope - CEA"/>
        </authorList>
    </citation>
    <scope>NUCLEOTIDE SEQUENCE</scope>
    <source>
        <strain evidence="8">LS3</strain>
    </source>
</reference>
<proteinExistence type="predicted"/>
<feature type="transmembrane region" description="Helical" evidence="6">
    <location>
        <begin position="194"/>
        <end position="216"/>
    </location>
</feature>
<name>A0A060TBZ1_BLAAD</name>
<dbReference type="PANTHER" id="PTHR13439">
    <property type="entry name" value="CT120 PROTEIN"/>
    <property type="match status" value="1"/>
</dbReference>
<evidence type="ECO:0000256" key="2">
    <source>
        <dbReference type="ARBA" id="ARBA00022692"/>
    </source>
</evidence>
<feature type="transmembrane region" description="Helical" evidence="6">
    <location>
        <begin position="245"/>
        <end position="266"/>
    </location>
</feature>
<dbReference type="EMBL" id="HG937692">
    <property type="protein sequence ID" value="CDP36422.1"/>
    <property type="molecule type" value="Genomic_DNA"/>
</dbReference>
<feature type="transmembrane region" description="Helical" evidence="6">
    <location>
        <begin position="107"/>
        <end position="124"/>
    </location>
</feature>
<evidence type="ECO:0000313" key="8">
    <source>
        <dbReference type="EMBL" id="CDP36422.1"/>
    </source>
</evidence>
<evidence type="ECO:0000256" key="3">
    <source>
        <dbReference type="ARBA" id="ARBA00022989"/>
    </source>
</evidence>
<dbReference type="AlphaFoldDB" id="A0A060TBZ1"/>
<dbReference type="PANTHER" id="PTHR13439:SF0">
    <property type="entry name" value="TOPOISOMERASE I DAMAGE AFFECTED PROTEIN 4"/>
    <property type="match status" value="1"/>
</dbReference>
<protein>
    <submittedName>
        <fullName evidence="8">ARAD1B12650p</fullName>
    </submittedName>
</protein>
<comment type="subcellular location">
    <subcellularLocation>
        <location evidence="1">Membrane</location>
        <topology evidence="1">Multi-pass membrane protein</topology>
    </subcellularLocation>
</comment>
<organism evidence="8">
    <name type="scientific">Blastobotrys adeninivorans</name>
    <name type="common">Yeast</name>
    <name type="synonym">Arxula adeninivorans</name>
    <dbReference type="NCBI Taxonomy" id="409370"/>
    <lineage>
        <taxon>Eukaryota</taxon>
        <taxon>Fungi</taxon>
        <taxon>Dikarya</taxon>
        <taxon>Ascomycota</taxon>
        <taxon>Saccharomycotina</taxon>
        <taxon>Dipodascomycetes</taxon>
        <taxon>Dipodascales</taxon>
        <taxon>Trichomonascaceae</taxon>
        <taxon>Blastobotrys</taxon>
    </lineage>
</organism>
<feature type="transmembrane region" description="Helical" evidence="6">
    <location>
        <begin position="37"/>
        <end position="54"/>
    </location>
</feature>
<reference evidence="8" key="2">
    <citation type="submission" date="2014-06" db="EMBL/GenBank/DDBJ databases">
        <title>The complete genome of Blastobotrys (Arxula) adeninivorans LS3 - a yeast of biotechnological interest.</title>
        <authorList>
            <person name="Kunze G."/>
            <person name="Gaillardin C."/>
            <person name="Czernicka M."/>
            <person name="Durrens P."/>
            <person name="Martin T."/>
            <person name="Boer E."/>
            <person name="Gabaldon T."/>
            <person name="Cruz J."/>
            <person name="Talla E."/>
            <person name="Marck C."/>
            <person name="Goffeau A."/>
            <person name="Barbe V."/>
            <person name="Baret P."/>
            <person name="Baronian K."/>
            <person name="Beier S."/>
            <person name="Bleykasten C."/>
            <person name="Bode R."/>
            <person name="Casaregola S."/>
            <person name="Despons L."/>
            <person name="Fairhead C."/>
            <person name="Giersberg M."/>
            <person name="Gierski P."/>
            <person name="Hahnel U."/>
            <person name="Hartmann A."/>
            <person name="Jankowska D."/>
            <person name="Jubin C."/>
            <person name="Jung P."/>
            <person name="Lafontaine I."/>
            <person name="Leh-Louis V."/>
            <person name="Lemaire M."/>
            <person name="Marcet-Houben M."/>
            <person name="Mascher M."/>
            <person name="Morel G."/>
            <person name="Richard G.-F."/>
            <person name="Riechen J."/>
            <person name="Sacerdot C."/>
            <person name="Sarkar A."/>
            <person name="Savel G."/>
            <person name="Schacherer J."/>
            <person name="Sherman D."/>
            <person name="Straub M.-L."/>
            <person name="Stein N."/>
            <person name="Thierry A."/>
            <person name="Trautwein-Schult A."/>
            <person name="Westhof E."/>
            <person name="Worch S."/>
            <person name="Dujon B."/>
            <person name="Souciet J.-L."/>
            <person name="Wincker P."/>
            <person name="Scholz U."/>
            <person name="Neuveglise N."/>
        </authorList>
    </citation>
    <scope>NUCLEOTIDE SEQUENCE</scope>
    <source>
        <strain evidence="8">LS3</strain>
    </source>
</reference>
<feature type="transmembrane region" description="Helical" evidence="6">
    <location>
        <begin position="136"/>
        <end position="155"/>
    </location>
</feature>
<dbReference type="PROSITE" id="PS50922">
    <property type="entry name" value="TLC"/>
    <property type="match status" value="1"/>
</dbReference>
<evidence type="ECO:0000259" key="7">
    <source>
        <dbReference type="PROSITE" id="PS50922"/>
    </source>
</evidence>
<dbReference type="GO" id="GO:0055088">
    <property type="term" value="P:lipid homeostasis"/>
    <property type="evidence" value="ECO:0007669"/>
    <property type="project" value="TreeGrafter"/>
</dbReference>